<keyword evidence="8 14" id="KW-0418">Kinase</keyword>
<sequence>MNIVRLAYPWPENGIPREADPQVMVIGQFDGVHLGHSSVIDYGIRLARRLGITASVMTFDPNPKEVLGKGDYEGYLTPLSIKEEILRGMGVDTLYVAEFNHAFAAVTPEQFYEQMLVPLHVHTAVVGFDFHFGHRGAGTPELLRELGQDSLLVETVPAFLLEDNKVSSSAIRAALREGDAKHATKLLGRPYQIRGVVIDGDKRGRTIGFPTANLELSERYVVPRPGVYAVRVLAEGVWRAGVMNIGFKPTFQTGETRPSFEAHILDFQGDLYGQQLAVELIDYIRPEQKFGSIDELVTQITRDAESARQILL</sequence>
<evidence type="ECO:0000256" key="1">
    <source>
        <dbReference type="ARBA" id="ARBA00004726"/>
    </source>
</evidence>
<proteinExistence type="inferred from homology"/>
<gene>
    <name evidence="16" type="ORF">JOC58_002562</name>
</gene>
<comment type="caution">
    <text evidence="16">The sequence shown here is derived from an EMBL/GenBank/DDBJ whole genome shotgun (WGS) entry which is preliminary data.</text>
</comment>
<dbReference type="EC" id="2.7.7.2" evidence="14"/>
<evidence type="ECO:0000256" key="10">
    <source>
        <dbReference type="ARBA" id="ARBA00022840"/>
    </source>
</evidence>
<keyword evidence="17" id="KW-1185">Reference proteome</keyword>
<name>A0ABU1IZK0_9BACL</name>
<dbReference type="Proteomes" id="UP001185028">
    <property type="component" value="Unassembled WGS sequence"/>
</dbReference>
<dbReference type="NCBIfam" id="TIGR00083">
    <property type="entry name" value="ribF"/>
    <property type="match status" value="1"/>
</dbReference>
<comment type="similarity">
    <text evidence="14">Belongs to the ribF family.</text>
</comment>
<dbReference type="PIRSF" id="PIRSF004491">
    <property type="entry name" value="FAD_Synth"/>
    <property type="match status" value="1"/>
</dbReference>
<dbReference type="NCBIfam" id="NF004162">
    <property type="entry name" value="PRK05627.1-5"/>
    <property type="match status" value="1"/>
</dbReference>
<dbReference type="Pfam" id="PF01687">
    <property type="entry name" value="Flavokinase"/>
    <property type="match status" value="1"/>
</dbReference>
<reference evidence="16 17" key="1">
    <citation type="submission" date="2023-07" db="EMBL/GenBank/DDBJ databases">
        <title>Genomic Encyclopedia of Type Strains, Phase IV (KMG-IV): sequencing the most valuable type-strain genomes for metagenomic binning, comparative biology and taxonomic classification.</title>
        <authorList>
            <person name="Goeker M."/>
        </authorList>
    </citation>
    <scope>NUCLEOTIDE SEQUENCE [LARGE SCALE GENOMIC DNA]</scope>
    <source>
        <strain evidence="16 17">DSM 22170</strain>
    </source>
</reference>
<dbReference type="InterPro" id="IPR015865">
    <property type="entry name" value="Riboflavin_kinase_bac/euk"/>
</dbReference>
<evidence type="ECO:0000256" key="12">
    <source>
        <dbReference type="ARBA" id="ARBA00047880"/>
    </source>
</evidence>
<evidence type="ECO:0000313" key="16">
    <source>
        <dbReference type="EMBL" id="MDR6244665.1"/>
    </source>
</evidence>
<organism evidence="16 17">
    <name type="scientific">Paenibacillus hunanensis</name>
    <dbReference type="NCBI Taxonomy" id="539262"/>
    <lineage>
        <taxon>Bacteria</taxon>
        <taxon>Bacillati</taxon>
        <taxon>Bacillota</taxon>
        <taxon>Bacilli</taxon>
        <taxon>Bacillales</taxon>
        <taxon>Paenibacillaceae</taxon>
        <taxon>Paenibacillus</taxon>
    </lineage>
</organism>
<dbReference type="InterPro" id="IPR023465">
    <property type="entry name" value="Riboflavin_kinase_dom_sf"/>
</dbReference>
<comment type="pathway">
    <text evidence="1 14">Cofactor biosynthesis; FAD biosynthesis; FAD from FMN: step 1/1.</text>
</comment>
<keyword evidence="6 14" id="KW-0548">Nucleotidyltransferase</keyword>
<accession>A0ABU1IZK0</accession>
<comment type="pathway">
    <text evidence="2 14">Cofactor biosynthesis; FMN biosynthesis; FMN from riboflavin (ATP route): step 1/1.</text>
</comment>
<dbReference type="RefSeq" id="WP_188776701.1">
    <property type="nucleotide sequence ID" value="NZ_BMMB01000007.1"/>
</dbReference>
<keyword evidence="9 14" id="KW-0274">FAD</keyword>
<dbReference type="Gene3D" id="2.40.30.30">
    <property type="entry name" value="Riboflavin kinase-like"/>
    <property type="match status" value="1"/>
</dbReference>
<evidence type="ECO:0000259" key="15">
    <source>
        <dbReference type="SMART" id="SM00904"/>
    </source>
</evidence>
<evidence type="ECO:0000256" key="8">
    <source>
        <dbReference type="ARBA" id="ARBA00022777"/>
    </source>
</evidence>
<dbReference type="GO" id="GO:0008531">
    <property type="term" value="F:riboflavin kinase activity"/>
    <property type="evidence" value="ECO:0007669"/>
    <property type="project" value="UniProtKB-EC"/>
</dbReference>
<dbReference type="CDD" id="cd02064">
    <property type="entry name" value="FAD_synthetase_N"/>
    <property type="match status" value="1"/>
</dbReference>
<evidence type="ECO:0000256" key="14">
    <source>
        <dbReference type="PIRNR" id="PIRNR004491"/>
    </source>
</evidence>
<evidence type="ECO:0000256" key="11">
    <source>
        <dbReference type="ARBA" id="ARBA00023268"/>
    </source>
</evidence>
<evidence type="ECO:0000256" key="6">
    <source>
        <dbReference type="ARBA" id="ARBA00022695"/>
    </source>
</evidence>
<dbReference type="PANTHER" id="PTHR22749:SF6">
    <property type="entry name" value="RIBOFLAVIN KINASE"/>
    <property type="match status" value="1"/>
</dbReference>
<dbReference type="SUPFAM" id="SSF82114">
    <property type="entry name" value="Riboflavin kinase-like"/>
    <property type="match status" value="1"/>
</dbReference>
<comment type="catalytic activity">
    <reaction evidence="13 14">
        <text>FMN + ATP + H(+) = FAD + diphosphate</text>
        <dbReference type="Rhea" id="RHEA:17237"/>
        <dbReference type="ChEBI" id="CHEBI:15378"/>
        <dbReference type="ChEBI" id="CHEBI:30616"/>
        <dbReference type="ChEBI" id="CHEBI:33019"/>
        <dbReference type="ChEBI" id="CHEBI:57692"/>
        <dbReference type="ChEBI" id="CHEBI:58210"/>
        <dbReference type="EC" id="2.7.7.2"/>
    </reaction>
</comment>
<evidence type="ECO:0000313" key="17">
    <source>
        <dbReference type="Proteomes" id="UP001185028"/>
    </source>
</evidence>
<keyword evidence="3 14" id="KW-0285">Flavoprotein</keyword>
<keyword evidence="4 14" id="KW-0288">FMN</keyword>
<evidence type="ECO:0000256" key="3">
    <source>
        <dbReference type="ARBA" id="ARBA00022630"/>
    </source>
</evidence>
<dbReference type="Gene3D" id="3.40.50.620">
    <property type="entry name" value="HUPs"/>
    <property type="match status" value="1"/>
</dbReference>
<evidence type="ECO:0000256" key="7">
    <source>
        <dbReference type="ARBA" id="ARBA00022741"/>
    </source>
</evidence>
<keyword evidence="7 14" id="KW-0547">Nucleotide-binding</keyword>
<dbReference type="EMBL" id="JAVDQH010000009">
    <property type="protein sequence ID" value="MDR6244665.1"/>
    <property type="molecule type" value="Genomic_DNA"/>
</dbReference>
<dbReference type="InterPro" id="IPR023468">
    <property type="entry name" value="Riboflavin_kinase"/>
</dbReference>
<dbReference type="InterPro" id="IPR002606">
    <property type="entry name" value="Riboflavin_kinase_bac"/>
</dbReference>
<feature type="domain" description="Riboflavin kinase" evidence="15">
    <location>
        <begin position="186"/>
        <end position="312"/>
    </location>
</feature>
<dbReference type="InterPro" id="IPR014729">
    <property type="entry name" value="Rossmann-like_a/b/a_fold"/>
</dbReference>
<dbReference type="Pfam" id="PF06574">
    <property type="entry name" value="FAD_syn"/>
    <property type="match status" value="1"/>
</dbReference>
<dbReference type="InterPro" id="IPR015864">
    <property type="entry name" value="FAD_synthase"/>
</dbReference>
<dbReference type="SMART" id="SM00904">
    <property type="entry name" value="Flavokinase"/>
    <property type="match status" value="1"/>
</dbReference>
<keyword evidence="10 14" id="KW-0067">ATP-binding</keyword>
<evidence type="ECO:0000256" key="5">
    <source>
        <dbReference type="ARBA" id="ARBA00022679"/>
    </source>
</evidence>
<protein>
    <recommendedName>
        <fullName evidence="14">Riboflavin biosynthesis protein</fullName>
    </recommendedName>
    <domain>
        <recommendedName>
            <fullName evidence="14">Riboflavin kinase</fullName>
            <ecNumber evidence="14">2.7.1.26</ecNumber>
        </recommendedName>
        <alternativeName>
            <fullName evidence="14">Flavokinase</fullName>
        </alternativeName>
    </domain>
    <domain>
        <recommendedName>
            <fullName evidence="14">FMN adenylyltransferase</fullName>
            <ecNumber evidence="14">2.7.7.2</ecNumber>
        </recommendedName>
        <alternativeName>
            <fullName evidence="14">FAD pyrophosphorylase</fullName>
        </alternativeName>
        <alternativeName>
            <fullName evidence="14">FAD synthase</fullName>
        </alternativeName>
    </domain>
</protein>
<dbReference type="SUPFAM" id="SSF52374">
    <property type="entry name" value="Nucleotidylyl transferase"/>
    <property type="match status" value="1"/>
</dbReference>
<keyword evidence="11" id="KW-0511">Multifunctional enzyme</keyword>
<evidence type="ECO:0000256" key="2">
    <source>
        <dbReference type="ARBA" id="ARBA00005201"/>
    </source>
</evidence>
<evidence type="ECO:0000256" key="13">
    <source>
        <dbReference type="ARBA" id="ARBA00049494"/>
    </source>
</evidence>
<evidence type="ECO:0000256" key="9">
    <source>
        <dbReference type="ARBA" id="ARBA00022827"/>
    </source>
</evidence>
<keyword evidence="5 14" id="KW-0808">Transferase</keyword>
<dbReference type="PANTHER" id="PTHR22749">
    <property type="entry name" value="RIBOFLAVIN KINASE/FMN ADENYLYLTRANSFERASE"/>
    <property type="match status" value="1"/>
</dbReference>
<evidence type="ECO:0000256" key="4">
    <source>
        <dbReference type="ARBA" id="ARBA00022643"/>
    </source>
</evidence>
<dbReference type="EC" id="2.7.1.26" evidence="14"/>
<dbReference type="NCBIfam" id="NF004160">
    <property type="entry name" value="PRK05627.1-3"/>
    <property type="match status" value="1"/>
</dbReference>
<comment type="catalytic activity">
    <reaction evidence="12 14">
        <text>riboflavin + ATP = FMN + ADP + H(+)</text>
        <dbReference type="Rhea" id="RHEA:14357"/>
        <dbReference type="ChEBI" id="CHEBI:15378"/>
        <dbReference type="ChEBI" id="CHEBI:30616"/>
        <dbReference type="ChEBI" id="CHEBI:57986"/>
        <dbReference type="ChEBI" id="CHEBI:58210"/>
        <dbReference type="ChEBI" id="CHEBI:456216"/>
        <dbReference type="EC" id="2.7.1.26"/>
    </reaction>
</comment>
<dbReference type="GO" id="GO:0003919">
    <property type="term" value="F:FMN adenylyltransferase activity"/>
    <property type="evidence" value="ECO:0007669"/>
    <property type="project" value="UniProtKB-EC"/>
</dbReference>